<organism evidence="4 5">
    <name type="scientific">Qipengyuania pelagi</name>
    <dbReference type="NCBI Taxonomy" id="994320"/>
    <lineage>
        <taxon>Bacteria</taxon>
        <taxon>Pseudomonadati</taxon>
        <taxon>Pseudomonadota</taxon>
        <taxon>Alphaproteobacteria</taxon>
        <taxon>Sphingomonadales</taxon>
        <taxon>Erythrobacteraceae</taxon>
        <taxon>Qipengyuania</taxon>
    </lineage>
</organism>
<keyword evidence="3" id="KW-1133">Transmembrane helix</keyword>
<sequence length="873" mass="95737">MSRDHIRAVGHDESQEDQSVGQEDADNALPVDNEEVGEEFEWVEEPAPNRSKAWIFPALFTLAIIGWTGFFAWSYRAQMLAGGTAERWIGWVTAWSVPVLLILTVWLLTMRLSSREAGRFGDAARLLSLESERLEERLLAVNRELSLAREFLADQNRDLDYLGRTATERLSTHADRLQALVRENGDQVDAIANVSSTALENMEKLRGDLPVIANSARDVTNRIAGAGQTASEQLAELVAGFERLNTFGTASERQVESVGDRLGSLLDEMAERLDQIEGAATARFATIRENSDRLRETIDSQEVAALAAIHSRAEALKEECTQLAEARDSDAEASFAVLSERIARLNEEAATTASTLREGEQAALAAWSGQIEALRDRLVSIIEEVTRIDALSLENSQAKLRELVAEAEAVDTLMDERNRAYHDQIAQRRTQVSAFEDEALQTLADRIASFDTHLAEQRAGHLDHLETLSERNEAAGEQIDALTRHIAEAARQGGEAEHTLAAAVARLTENLAESRASLDGTGDRVGDLTDRSVRLLELIKASAAHSEEDLPRSIEAFAGTLADLESRAESLRTSLADADRSGSELGETVANAEHRSREATAALDAFSEGLSGTIEDQAAALDALTEKLERIEGDNARIATQAREELSAAIAKLQEDAANALAGIEDTQADRIHALASRIGDASTKAIDEALEERIEAAIGSLDEAGTRASEASHAVATQLRDQLVKVNELAGNLESRIARARERAEEQVDNDFSRRVALITESLNSNAIDIGKALSTEVTDTAWTSYLRGDRGIFTRRAVRLLENTQAREIAELYDREPDFREHVSRYIHDFEAMLRMLLSTRDGHALGVTVLSSDIGKLYVTMAQAIERLRE</sequence>
<dbReference type="AlphaFoldDB" id="A0A844Y7L5"/>
<feature type="coiled-coil region" evidence="1">
    <location>
        <begin position="614"/>
        <end position="670"/>
    </location>
</feature>
<gene>
    <name evidence="4" type="ORF">GRI47_05480</name>
</gene>
<feature type="coiled-coil region" evidence="1">
    <location>
        <begin position="465"/>
        <end position="492"/>
    </location>
</feature>
<feature type="compositionally biased region" description="Basic and acidic residues" evidence="2">
    <location>
        <begin position="1"/>
        <end position="13"/>
    </location>
</feature>
<dbReference type="RefSeq" id="WP_160660317.1">
    <property type="nucleotide sequence ID" value="NZ_BAABDV010000001.1"/>
</dbReference>
<evidence type="ECO:0000313" key="5">
    <source>
        <dbReference type="Proteomes" id="UP000430272"/>
    </source>
</evidence>
<dbReference type="Proteomes" id="UP000430272">
    <property type="component" value="Unassembled WGS sequence"/>
</dbReference>
<keyword evidence="1" id="KW-0175">Coiled coil</keyword>
<dbReference type="OrthoDB" id="9777715at2"/>
<accession>A0A844Y7L5</accession>
<proteinExistence type="predicted"/>
<reference evidence="4 5" key="1">
    <citation type="submission" date="2019-12" db="EMBL/GenBank/DDBJ databases">
        <title>Genomic-based taxomic classification of the family Erythrobacteraceae.</title>
        <authorList>
            <person name="Xu L."/>
        </authorList>
    </citation>
    <scope>NUCLEOTIDE SEQUENCE [LARGE SCALE GENOMIC DNA]</scope>
    <source>
        <strain evidence="4 5">JCM 17468</strain>
    </source>
</reference>
<protein>
    <submittedName>
        <fullName evidence="4">ATPase</fullName>
    </submittedName>
</protein>
<evidence type="ECO:0000256" key="3">
    <source>
        <dbReference type="SAM" id="Phobius"/>
    </source>
</evidence>
<feature type="transmembrane region" description="Helical" evidence="3">
    <location>
        <begin position="54"/>
        <end position="76"/>
    </location>
</feature>
<dbReference type="EMBL" id="WTYD01000001">
    <property type="protein sequence ID" value="MXO53459.1"/>
    <property type="molecule type" value="Genomic_DNA"/>
</dbReference>
<evidence type="ECO:0000313" key="4">
    <source>
        <dbReference type="EMBL" id="MXO53459.1"/>
    </source>
</evidence>
<keyword evidence="3" id="KW-0812">Transmembrane</keyword>
<name>A0A844Y7L5_9SPHN</name>
<keyword evidence="3" id="KW-0472">Membrane</keyword>
<evidence type="ECO:0000256" key="1">
    <source>
        <dbReference type="SAM" id="Coils"/>
    </source>
</evidence>
<comment type="caution">
    <text evidence="4">The sequence shown here is derived from an EMBL/GenBank/DDBJ whole genome shotgun (WGS) entry which is preliminary data.</text>
</comment>
<feature type="transmembrane region" description="Helical" evidence="3">
    <location>
        <begin position="88"/>
        <end position="109"/>
    </location>
</feature>
<keyword evidence="5" id="KW-1185">Reference proteome</keyword>
<feature type="coiled-coil region" evidence="1">
    <location>
        <begin position="717"/>
        <end position="751"/>
    </location>
</feature>
<evidence type="ECO:0000256" key="2">
    <source>
        <dbReference type="SAM" id="MobiDB-lite"/>
    </source>
</evidence>
<feature type="region of interest" description="Disordered" evidence="2">
    <location>
        <begin position="1"/>
        <end position="29"/>
    </location>
</feature>